<keyword evidence="2" id="KW-1185">Reference proteome</keyword>
<comment type="caution">
    <text evidence="1">The sequence shown here is derived from an EMBL/GenBank/DDBJ whole genome shotgun (WGS) entry which is preliminary data.</text>
</comment>
<organism evidence="1 2">
    <name type="scientific">Dioscorea alata</name>
    <name type="common">Purple yam</name>
    <dbReference type="NCBI Taxonomy" id="55571"/>
    <lineage>
        <taxon>Eukaryota</taxon>
        <taxon>Viridiplantae</taxon>
        <taxon>Streptophyta</taxon>
        <taxon>Embryophyta</taxon>
        <taxon>Tracheophyta</taxon>
        <taxon>Spermatophyta</taxon>
        <taxon>Magnoliopsida</taxon>
        <taxon>Liliopsida</taxon>
        <taxon>Dioscoreales</taxon>
        <taxon>Dioscoreaceae</taxon>
        <taxon>Dioscorea</taxon>
    </lineage>
</organism>
<dbReference type="EMBL" id="CM037013">
    <property type="protein sequence ID" value="KAH7688991.1"/>
    <property type="molecule type" value="Genomic_DNA"/>
</dbReference>
<name>A0ACB7WLH6_DIOAL</name>
<reference evidence="2" key="1">
    <citation type="journal article" date="2022" name="Nat. Commun.">
        <title>Chromosome evolution and the genetic basis of agronomically important traits in greater yam.</title>
        <authorList>
            <person name="Bredeson J.V."/>
            <person name="Lyons J.B."/>
            <person name="Oniyinde I.O."/>
            <person name="Okereke N.R."/>
            <person name="Kolade O."/>
            <person name="Nnabue I."/>
            <person name="Nwadili C.O."/>
            <person name="Hribova E."/>
            <person name="Parker M."/>
            <person name="Nwogha J."/>
            <person name="Shu S."/>
            <person name="Carlson J."/>
            <person name="Kariba R."/>
            <person name="Muthemba S."/>
            <person name="Knop K."/>
            <person name="Barton G.J."/>
            <person name="Sherwood A.V."/>
            <person name="Lopez-Montes A."/>
            <person name="Asiedu R."/>
            <person name="Jamnadass R."/>
            <person name="Muchugi A."/>
            <person name="Goodstein D."/>
            <person name="Egesi C.N."/>
            <person name="Featherston J."/>
            <person name="Asfaw A."/>
            <person name="Simpson G.G."/>
            <person name="Dolezel J."/>
            <person name="Hendre P.S."/>
            <person name="Van Deynze A."/>
            <person name="Kumar P.L."/>
            <person name="Obidiegwu J.E."/>
            <person name="Bhattacharjee R."/>
            <person name="Rokhsar D.S."/>
        </authorList>
    </citation>
    <scope>NUCLEOTIDE SEQUENCE [LARGE SCALE GENOMIC DNA]</scope>
    <source>
        <strain evidence="2">cv. TDa95/00328</strain>
    </source>
</reference>
<evidence type="ECO:0000313" key="1">
    <source>
        <dbReference type="EMBL" id="KAH7688991.1"/>
    </source>
</evidence>
<sequence length="114" mass="12857">MMRASKEEKQMMMVVVVVMMIRASKEENQLKWEKEVSSPSSSTDSNNHPAFSTASSFSKPARDLSTDLRLGLSLSSSSSIARNQGSDWPPIKQHLRSTLEDKRSHHRHPTTFLV</sequence>
<dbReference type="Proteomes" id="UP000827976">
    <property type="component" value="Chromosome 3"/>
</dbReference>
<gene>
    <name evidence="1" type="ORF">IHE45_03G065700</name>
</gene>
<evidence type="ECO:0000313" key="2">
    <source>
        <dbReference type="Proteomes" id="UP000827976"/>
    </source>
</evidence>
<proteinExistence type="predicted"/>
<accession>A0ACB7WLH6</accession>
<protein>
    <submittedName>
        <fullName evidence="1">Uncharacterized protein</fullName>
    </submittedName>
</protein>